<feature type="binding site" evidence="5">
    <location>
        <position position="190"/>
    </location>
    <ligand>
        <name>Mg(2+)</name>
        <dbReference type="ChEBI" id="CHEBI:18420"/>
    </ligand>
</feature>
<evidence type="ECO:0000256" key="3">
    <source>
        <dbReference type="ARBA" id="ARBA00022842"/>
    </source>
</evidence>
<dbReference type="Proteomes" id="UP000319894">
    <property type="component" value="Unassembled WGS sequence"/>
</dbReference>
<comment type="similarity">
    <text evidence="5">Belongs to the archaeal SPP-like hydrolase family.</text>
</comment>
<dbReference type="CDD" id="cd01427">
    <property type="entry name" value="HAD_like"/>
    <property type="match status" value="1"/>
</dbReference>
<dbReference type="NCBIfam" id="TIGR01487">
    <property type="entry name" value="Pglycolate_arch"/>
    <property type="match status" value="1"/>
</dbReference>
<comment type="cofactor">
    <cofactor evidence="5">
        <name>Mg(2+)</name>
        <dbReference type="ChEBI" id="CHEBI:18420"/>
    </cofactor>
</comment>
<dbReference type="InterPro" id="IPR023214">
    <property type="entry name" value="HAD_sf"/>
</dbReference>
<dbReference type="SUPFAM" id="SSF56784">
    <property type="entry name" value="HAD-like"/>
    <property type="match status" value="1"/>
</dbReference>
<reference evidence="7 8" key="1">
    <citation type="submission" date="2018-06" db="EMBL/GenBank/DDBJ databases">
        <title>Natronomonas sp. F16-60 a new haloarchaeon isolated from a solar saltern of Isla Cristina, Huelva, Spain.</title>
        <authorList>
            <person name="Duran-Viseras A."/>
            <person name="Sanchez-Porro C."/>
            <person name="Ventosa A."/>
        </authorList>
    </citation>
    <scope>NUCLEOTIDE SEQUENCE [LARGE SCALE GENOMIC DNA]</scope>
    <source>
        <strain evidence="7 8">F16-60</strain>
    </source>
</reference>
<dbReference type="GO" id="GO:0000287">
    <property type="term" value="F:magnesium ion binding"/>
    <property type="evidence" value="ECO:0007669"/>
    <property type="project" value="InterPro"/>
</dbReference>
<gene>
    <name evidence="7" type="ORF">DP107_14250</name>
</gene>
<evidence type="ECO:0000256" key="5">
    <source>
        <dbReference type="HAMAP-Rule" id="MF_01419"/>
    </source>
</evidence>
<dbReference type="InterPro" id="IPR006382">
    <property type="entry name" value="PGPase"/>
</dbReference>
<evidence type="ECO:0000256" key="4">
    <source>
        <dbReference type="ARBA" id="ARBA00023277"/>
    </source>
</evidence>
<name>A0A554MXG7_9EURY</name>
<dbReference type="InterPro" id="IPR006379">
    <property type="entry name" value="HAD-SF_hydro_IIB"/>
</dbReference>
<keyword evidence="8" id="KW-1185">Reference proteome</keyword>
<dbReference type="Pfam" id="PF08282">
    <property type="entry name" value="Hydrolase_3"/>
    <property type="match status" value="2"/>
</dbReference>
<comment type="function">
    <text evidence="5">Catalyzes the dephosphorylation of 2-phosphoglycolate.</text>
</comment>
<comment type="caution">
    <text evidence="7">The sequence shown here is derived from an EMBL/GenBank/DDBJ whole genome shotgun (WGS) entry which is preliminary data.</text>
</comment>
<organism evidence="7 8">
    <name type="scientific">Haloglomus irregulare</name>
    <dbReference type="NCBI Taxonomy" id="2234134"/>
    <lineage>
        <taxon>Archaea</taxon>
        <taxon>Methanobacteriati</taxon>
        <taxon>Methanobacteriota</taxon>
        <taxon>Stenosarchaea group</taxon>
        <taxon>Halobacteria</taxon>
        <taxon>Halobacteriales</taxon>
        <taxon>Natronomonadaceae</taxon>
        <taxon>Haloglomus</taxon>
    </lineage>
</organism>
<dbReference type="EMBL" id="QMDX01000010">
    <property type="protein sequence ID" value="TSD09811.1"/>
    <property type="molecule type" value="Genomic_DNA"/>
</dbReference>
<dbReference type="PANTHER" id="PTHR10000">
    <property type="entry name" value="PHOSPHOSERINE PHOSPHATASE"/>
    <property type="match status" value="1"/>
</dbReference>
<evidence type="ECO:0000313" key="7">
    <source>
        <dbReference type="EMBL" id="TSD09811.1"/>
    </source>
</evidence>
<dbReference type="EC" id="3.1.3.18" evidence="5 6"/>
<dbReference type="OrthoDB" id="120822at2157"/>
<feature type="binding site" evidence="5">
    <location>
        <position position="194"/>
    </location>
    <ligand>
        <name>Mg(2+)</name>
        <dbReference type="ChEBI" id="CHEBI:18420"/>
    </ligand>
</feature>
<dbReference type="GO" id="GO:0005829">
    <property type="term" value="C:cytosol"/>
    <property type="evidence" value="ECO:0007669"/>
    <property type="project" value="TreeGrafter"/>
</dbReference>
<dbReference type="GO" id="GO:0008967">
    <property type="term" value="F:phosphoglycolate phosphatase activity"/>
    <property type="evidence" value="ECO:0007669"/>
    <property type="project" value="UniProtKB-UniRule"/>
</dbReference>
<dbReference type="AlphaFoldDB" id="A0A554MXG7"/>
<keyword evidence="3 5" id="KW-0460">Magnesium</keyword>
<sequence length="243" mass="25732">MLPAGGRANVLPPLAVDIDGTLTDDRRALDARVIPALREWAAEAPVVVATGKALPYPVALCEFLATPVRVIAENGGAVYIDRGDAGDGDLRFTGDREAAAAVARDYEAEGYDVGWGRTDFVNRWRETEFAVAHDSPLEPLERIAADHGMSVVDTGFAYHVKSPDVDKGQGLRAAARVLDRDPAEFVAVGDSENDAELLALVGRSFAVANADAAARTAADTVCEAGYGDGFLEAVETVRTEFAD</sequence>
<dbReference type="InParanoid" id="A0A554MXG7"/>
<dbReference type="NCBIfam" id="TIGR01482">
    <property type="entry name" value="SPP-subfamily"/>
    <property type="match status" value="1"/>
</dbReference>
<dbReference type="NCBIfam" id="TIGR01484">
    <property type="entry name" value="HAD-SF-IIB"/>
    <property type="match status" value="1"/>
</dbReference>
<comment type="catalytic activity">
    <reaction evidence="5">
        <text>2-phosphoglycolate + H2O = glycolate + phosphate</text>
        <dbReference type="Rhea" id="RHEA:14369"/>
        <dbReference type="ChEBI" id="CHEBI:15377"/>
        <dbReference type="ChEBI" id="CHEBI:29805"/>
        <dbReference type="ChEBI" id="CHEBI:43474"/>
        <dbReference type="ChEBI" id="CHEBI:58033"/>
        <dbReference type="EC" id="3.1.3.18"/>
    </reaction>
</comment>
<dbReference type="HAMAP" id="MF_01419">
    <property type="entry name" value="GPH_hydrolase_arch"/>
    <property type="match status" value="1"/>
</dbReference>
<feature type="binding site" evidence="5">
    <location>
        <position position="19"/>
    </location>
    <ligand>
        <name>Mg(2+)</name>
        <dbReference type="ChEBI" id="CHEBI:18420"/>
    </ligand>
</feature>
<evidence type="ECO:0000256" key="6">
    <source>
        <dbReference type="NCBIfam" id="TIGR01487"/>
    </source>
</evidence>
<evidence type="ECO:0000313" key="8">
    <source>
        <dbReference type="Proteomes" id="UP000319894"/>
    </source>
</evidence>
<feature type="binding site" evidence="5">
    <location>
        <position position="17"/>
    </location>
    <ligand>
        <name>Mg(2+)</name>
        <dbReference type="ChEBI" id="CHEBI:18420"/>
    </ligand>
</feature>
<feature type="binding site" evidence="5">
    <location>
        <position position="167"/>
    </location>
    <ligand>
        <name>substrate</name>
    </ligand>
</feature>
<keyword evidence="1 5" id="KW-0479">Metal-binding</keyword>
<evidence type="ECO:0000256" key="1">
    <source>
        <dbReference type="ARBA" id="ARBA00022723"/>
    </source>
</evidence>
<evidence type="ECO:0000256" key="2">
    <source>
        <dbReference type="ARBA" id="ARBA00022801"/>
    </source>
</evidence>
<dbReference type="PANTHER" id="PTHR10000:SF8">
    <property type="entry name" value="HAD SUPERFAMILY HYDROLASE-LIKE, TYPE 3"/>
    <property type="match status" value="1"/>
</dbReference>
<dbReference type="InterPro" id="IPR036412">
    <property type="entry name" value="HAD-like_sf"/>
</dbReference>
<dbReference type="Gene3D" id="3.90.1070.10">
    <property type="match status" value="1"/>
</dbReference>
<protein>
    <recommendedName>
        <fullName evidence="5 6">Phosphoglycolate phosphatase</fullName>
        <shortName evidence="5">PGP</shortName>
        <shortName evidence="5">PGPase</shortName>
        <ecNumber evidence="5 6">3.1.3.18</ecNumber>
    </recommendedName>
</protein>
<accession>A0A554MXG7</accession>
<feature type="active site" description="Nucleophile" evidence="5">
    <location>
        <position position="17"/>
    </location>
</feature>
<dbReference type="Gene3D" id="3.40.50.1000">
    <property type="entry name" value="HAD superfamily/HAD-like"/>
    <property type="match status" value="1"/>
</dbReference>
<dbReference type="RefSeq" id="WP_144262817.1">
    <property type="nucleotide sequence ID" value="NZ_QMDX01000010.1"/>
</dbReference>
<keyword evidence="2 5" id="KW-0378">Hydrolase</keyword>
<keyword evidence="4 5" id="KW-0119">Carbohydrate metabolism</keyword>
<proteinExistence type="inferred from homology"/>